<dbReference type="AlphaFoldDB" id="A0A8J9VZ00"/>
<dbReference type="SUPFAM" id="SSF57667">
    <property type="entry name" value="beta-beta-alpha zinc fingers"/>
    <property type="match status" value="4"/>
</dbReference>
<dbReference type="GO" id="GO:0001228">
    <property type="term" value="F:DNA-binding transcription activator activity, RNA polymerase II-specific"/>
    <property type="evidence" value="ECO:0007669"/>
    <property type="project" value="TreeGrafter"/>
</dbReference>
<dbReference type="InterPro" id="IPR012934">
    <property type="entry name" value="Znf_AD"/>
</dbReference>
<feature type="domain" description="C2H2-type" evidence="7">
    <location>
        <begin position="278"/>
        <end position="305"/>
    </location>
</feature>
<dbReference type="PROSITE" id="PS00028">
    <property type="entry name" value="ZINC_FINGER_C2H2_1"/>
    <property type="match status" value="7"/>
</dbReference>
<name>A0A8J9VZ00_9NEOP</name>
<dbReference type="GO" id="GO:0008270">
    <property type="term" value="F:zinc ion binding"/>
    <property type="evidence" value="ECO:0007669"/>
    <property type="project" value="UniProtKB-KW"/>
</dbReference>
<dbReference type="PROSITE" id="PS50157">
    <property type="entry name" value="ZINC_FINGER_C2H2_2"/>
    <property type="match status" value="6"/>
</dbReference>
<dbReference type="GO" id="GO:0005634">
    <property type="term" value="C:nucleus"/>
    <property type="evidence" value="ECO:0007669"/>
    <property type="project" value="InterPro"/>
</dbReference>
<dbReference type="Pfam" id="PF00096">
    <property type="entry name" value="zf-C2H2"/>
    <property type="match status" value="3"/>
</dbReference>
<evidence type="ECO:0000256" key="5">
    <source>
        <dbReference type="ARBA" id="ARBA00023242"/>
    </source>
</evidence>
<feature type="domain" description="C2H2-type" evidence="7">
    <location>
        <begin position="394"/>
        <end position="421"/>
    </location>
</feature>
<feature type="domain" description="C2H2-type" evidence="7">
    <location>
        <begin position="306"/>
        <end position="333"/>
    </location>
</feature>
<dbReference type="InterPro" id="IPR036236">
    <property type="entry name" value="Znf_C2H2_sf"/>
</dbReference>
<gene>
    <name evidence="8" type="ORF">BINO364_LOCUS15866</name>
</gene>
<dbReference type="Pfam" id="PF12171">
    <property type="entry name" value="zf-C2H2_jaz"/>
    <property type="match status" value="1"/>
</dbReference>
<evidence type="ECO:0000259" key="7">
    <source>
        <dbReference type="PROSITE" id="PS50157"/>
    </source>
</evidence>
<keyword evidence="2" id="KW-0677">Repeat</keyword>
<feature type="domain" description="C2H2-type" evidence="7">
    <location>
        <begin position="367"/>
        <end position="395"/>
    </location>
</feature>
<proteinExistence type="predicted"/>
<keyword evidence="3 6" id="KW-0863">Zinc-finger</keyword>
<evidence type="ECO:0000313" key="9">
    <source>
        <dbReference type="Proteomes" id="UP000838878"/>
    </source>
</evidence>
<dbReference type="PANTHER" id="PTHR24393">
    <property type="entry name" value="ZINC FINGER PROTEIN"/>
    <property type="match status" value="1"/>
</dbReference>
<dbReference type="SMART" id="SM00355">
    <property type="entry name" value="ZnF_C2H2"/>
    <property type="match status" value="9"/>
</dbReference>
<dbReference type="FunFam" id="3.30.160.60:FF:000264">
    <property type="entry name" value="Zinc finger protein 236"/>
    <property type="match status" value="1"/>
</dbReference>
<dbReference type="OrthoDB" id="6077919at2759"/>
<feature type="domain" description="C2H2-type" evidence="7">
    <location>
        <begin position="249"/>
        <end position="277"/>
    </location>
</feature>
<evidence type="ECO:0000313" key="8">
    <source>
        <dbReference type="EMBL" id="CAH0730945.1"/>
    </source>
</evidence>
<dbReference type="InterPro" id="IPR013087">
    <property type="entry name" value="Znf_C2H2_type"/>
</dbReference>
<dbReference type="Pfam" id="PF12874">
    <property type="entry name" value="zf-met"/>
    <property type="match status" value="2"/>
</dbReference>
<keyword evidence="9" id="KW-1185">Reference proteome</keyword>
<evidence type="ECO:0000256" key="2">
    <source>
        <dbReference type="ARBA" id="ARBA00022737"/>
    </source>
</evidence>
<sequence length="421" mass="49445">MDITDKICNICLMICDNTFSAKAYKSFFTDVLGYKDLKVKFICIWCTVSLKKVIKFVKLIENSQNKFKSSEVKRSNHHPSTLTIYRNESIDISPFDEICLNENNLIEKSLNVNENVEKEADTVICENESPNYKEMQFEVKFLTIEEQKDEINKKKTFEKYLNKPYKCEKCGISFLTDDVYEDHEKRHMETFGPHKCGICDLKFKSALVLTQHLLSHSRNFVCNLCNMVFKRWNQANCHRFKCGYMKFMAACEICKKIFDNNHSLKVHIQGVHKKEKKFICEYCKDKFSTKQRLRVHIRSHTGVKPFNCDICNKKFTTSSNLKYHQTTHTKRKDYYCVECNTLYKSGKSLKKHLNESKKHVRDCEKRYSCTVCSKQFSSETSLSSHIKGRHLTSHECDICNKTFSSNSNLKKHIRCIHGPRE</sequence>
<keyword evidence="1" id="KW-0479">Metal-binding</keyword>
<reference evidence="8" key="1">
    <citation type="submission" date="2021-12" db="EMBL/GenBank/DDBJ databases">
        <authorList>
            <person name="Martin H S."/>
        </authorList>
    </citation>
    <scope>NUCLEOTIDE SEQUENCE</scope>
</reference>
<dbReference type="Pfam" id="PF13894">
    <property type="entry name" value="zf-C2H2_4"/>
    <property type="match status" value="1"/>
</dbReference>
<evidence type="ECO:0000256" key="6">
    <source>
        <dbReference type="PROSITE-ProRule" id="PRU00042"/>
    </source>
</evidence>
<feature type="domain" description="C2H2-type" evidence="7">
    <location>
        <begin position="165"/>
        <end position="187"/>
    </location>
</feature>
<dbReference type="InterPro" id="IPR022755">
    <property type="entry name" value="Znf_C2H2_jaz"/>
</dbReference>
<dbReference type="GO" id="GO:0000978">
    <property type="term" value="F:RNA polymerase II cis-regulatory region sequence-specific DNA binding"/>
    <property type="evidence" value="ECO:0007669"/>
    <property type="project" value="TreeGrafter"/>
</dbReference>
<organism evidence="8 9">
    <name type="scientific">Brenthis ino</name>
    <name type="common">lesser marbled fritillary</name>
    <dbReference type="NCBI Taxonomy" id="405034"/>
    <lineage>
        <taxon>Eukaryota</taxon>
        <taxon>Metazoa</taxon>
        <taxon>Ecdysozoa</taxon>
        <taxon>Arthropoda</taxon>
        <taxon>Hexapoda</taxon>
        <taxon>Insecta</taxon>
        <taxon>Pterygota</taxon>
        <taxon>Neoptera</taxon>
        <taxon>Endopterygota</taxon>
        <taxon>Lepidoptera</taxon>
        <taxon>Glossata</taxon>
        <taxon>Ditrysia</taxon>
        <taxon>Papilionoidea</taxon>
        <taxon>Nymphalidae</taxon>
        <taxon>Heliconiinae</taxon>
        <taxon>Argynnini</taxon>
        <taxon>Brenthis</taxon>
    </lineage>
</organism>
<feature type="non-terminal residue" evidence="8">
    <location>
        <position position="421"/>
    </location>
</feature>
<evidence type="ECO:0000256" key="1">
    <source>
        <dbReference type="ARBA" id="ARBA00022723"/>
    </source>
</evidence>
<keyword evidence="4" id="KW-0862">Zinc</keyword>
<evidence type="ECO:0000256" key="3">
    <source>
        <dbReference type="ARBA" id="ARBA00022771"/>
    </source>
</evidence>
<keyword evidence="5" id="KW-0539">Nucleus</keyword>
<dbReference type="EMBL" id="OV170229">
    <property type="protein sequence ID" value="CAH0730945.1"/>
    <property type="molecule type" value="Genomic_DNA"/>
</dbReference>
<dbReference type="SMART" id="SM00868">
    <property type="entry name" value="zf-AD"/>
    <property type="match status" value="2"/>
</dbReference>
<dbReference type="PANTHER" id="PTHR24393:SF34">
    <property type="entry name" value="PR_SET DOMAIN 13"/>
    <property type="match status" value="1"/>
</dbReference>
<accession>A0A8J9VZ00</accession>
<dbReference type="Gene3D" id="3.30.160.60">
    <property type="entry name" value="Classic Zinc Finger"/>
    <property type="match status" value="5"/>
</dbReference>
<evidence type="ECO:0000256" key="4">
    <source>
        <dbReference type="ARBA" id="ARBA00022833"/>
    </source>
</evidence>
<protein>
    <recommendedName>
        <fullName evidence="7">C2H2-type domain-containing protein</fullName>
    </recommendedName>
</protein>
<dbReference type="Proteomes" id="UP000838878">
    <property type="component" value="Chromosome 9"/>
</dbReference>